<evidence type="ECO:0000313" key="1">
    <source>
        <dbReference type="EMBL" id="EYE90304.1"/>
    </source>
</evidence>
<dbReference type="AlphaFoldDB" id="A0A017S0Z7"/>
<evidence type="ECO:0000313" key="2">
    <source>
        <dbReference type="Proteomes" id="UP000019804"/>
    </source>
</evidence>
<protein>
    <submittedName>
        <fullName evidence="1">Uncharacterized protein</fullName>
    </submittedName>
</protein>
<dbReference type="OrthoDB" id="4685598at2759"/>
<sequence>MQHPIIDYDEYATQYHSLTQTPLEPSLESALLLLMLALAEVAGAPRPEVHDADWSPRSTYFLPALTILVETYLRTSITMVVLPRNSSHGVDRFPASVDKFKPSPENGEARSQPFIRLYWASFGLECAAKHSNLVAGSHLPRSGVENLVDKLNLPLSGSPPNASLRADSLTVSTTQCTQKAMSTCCKQTTSRVPLIVKMMEPSTEHVRRSLFLHRGHDTDVKSHAKQNEYIVGRTQLAYEQGYINSICPSMNGYSTPAQWIYKKNRTERNTEDTEKFKSSEIQP</sequence>
<accession>A0A017S0Z7</accession>
<dbReference type="GeneID" id="63695617"/>
<reference evidence="2" key="1">
    <citation type="journal article" date="2014" name="Nat. Commun.">
        <title>Genomic adaptations of the halophilic Dead Sea filamentous fungus Eurotium rubrum.</title>
        <authorList>
            <person name="Kis-Papo T."/>
            <person name="Weig A.R."/>
            <person name="Riley R."/>
            <person name="Persoh D."/>
            <person name="Salamov A."/>
            <person name="Sun H."/>
            <person name="Lipzen A."/>
            <person name="Wasser S.P."/>
            <person name="Rambold G."/>
            <person name="Grigoriev I.V."/>
            <person name="Nevo E."/>
        </authorList>
    </citation>
    <scope>NUCLEOTIDE SEQUENCE [LARGE SCALE GENOMIC DNA]</scope>
    <source>
        <strain evidence="2">CBS 135680</strain>
    </source>
</reference>
<dbReference type="RefSeq" id="XP_040633994.1">
    <property type="nucleotide sequence ID" value="XM_040780493.1"/>
</dbReference>
<dbReference type="Proteomes" id="UP000019804">
    <property type="component" value="Unassembled WGS sequence"/>
</dbReference>
<gene>
    <name evidence="1" type="ORF">EURHEDRAFT_406988</name>
</gene>
<dbReference type="EMBL" id="KK088462">
    <property type="protein sequence ID" value="EYE90304.1"/>
    <property type="molecule type" value="Genomic_DNA"/>
</dbReference>
<name>A0A017S0Z7_ASPRC</name>
<organism evidence="1 2">
    <name type="scientific">Aspergillus ruber (strain CBS 135680)</name>
    <dbReference type="NCBI Taxonomy" id="1388766"/>
    <lineage>
        <taxon>Eukaryota</taxon>
        <taxon>Fungi</taxon>
        <taxon>Dikarya</taxon>
        <taxon>Ascomycota</taxon>
        <taxon>Pezizomycotina</taxon>
        <taxon>Eurotiomycetes</taxon>
        <taxon>Eurotiomycetidae</taxon>
        <taxon>Eurotiales</taxon>
        <taxon>Aspergillaceae</taxon>
        <taxon>Aspergillus</taxon>
        <taxon>Aspergillus subgen. Aspergillus</taxon>
    </lineage>
</organism>
<keyword evidence="2" id="KW-1185">Reference proteome</keyword>
<dbReference type="HOGENOM" id="CLU_983468_0_0_1"/>
<proteinExistence type="predicted"/>